<sequence length="224" mass="24162">MRNHNGWYQAIVESSADPKGQRRITAKVPDVLGTTVSNWARPVSIVDSPLTKGDMVWVNFPNGDTRYPTYTVPNNPKHGRIIPTKDFLAVDGPGAAGVTLTGDVHAKKSAGGYVAVYAIDFIETSDASQKSNIEPLSFDPVEAIRNAPAYQYRYAASGHTSAGPMRADLPEVTRQGEHHVSQGALIGILWGAVSRLADRVAHLETTLSALTENVPNNTLDDDND</sequence>
<dbReference type="Pfam" id="PF04717">
    <property type="entry name" value="Phage_base_V"/>
    <property type="match status" value="1"/>
</dbReference>
<protein>
    <submittedName>
        <fullName evidence="2">Phage baseplate assembly protein V</fullName>
    </submittedName>
</protein>
<dbReference type="Proteomes" id="UP001612741">
    <property type="component" value="Unassembled WGS sequence"/>
</dbReference>
<evidence type="ECO:0000313" key="3">
    <source>
        <dbReference type="Proteomes" id="UP001612741"/>
    </source>
</evidence>
<dbReference type="InterPro" id="IPR006531">
    <property type="entry name" value="Gp5/Vgr_OB"/>
</dbReference>
<reference evidence="2 3" key="1">
    <citation type="submission" date="2024-10" db="EMBL/GenBank/DDBJ databases">
        <title>The Natural Products Discovery Center: Release of the First 8490 Sequenced Strains for Exploring Actinobacteria Biosynthetic Diversity.</title>
        <authorList>
            <person name="Kalkreuter E."/>
            <person name="Kautsar S.A."/>
            <person name="Yang D."/>
            <person name="Bader C.D."/>
            <person name="Teijaro C.N."/>
            <person name="Fluegel L."/>
            <person name="Davis C.M."/>
            <person name="Simpson J.R."/>
            <person name="Lauterbach L."/>
            <person name="Steele A.D."/>
            <person name="Gui C."/>
            <person name="Meng S."/>
            <person name="Li G."/>
            <person name="Viehrig K."/>
            <person name="Ye F."/>
            <person name="Su P."/>
            <person name="Kiefer A.F."/>
            <person name="Nichols A."/>
            <person name="Cepeda A.J."/>
            <person name="Yan W."/>
            <person name="Fan B."/>
            <person name="Jiang Y."/>
            <person name="Adhikari A."/>
            <person name="Zheng C.-J."/>
            <person name="Schuster L."/>
            <person name="Cowan T.M."/>
            <person name="Smanski M.J."/>
            <person name="Chevrette M.G."/>
            <person name="De Carvalho L.P.S."/>
            <person name="Shen B."/>
        </authorList>
    </citation>
    <scope>NUCLEOTIDE SEQUENCE [LARGE SCALE GENOMIC DNA]</scope>
    <source>
        <strain evidence="2 3">NPDC050545</strain>
    </source>
</reference>
<dbReference type="SUPFAM" id="SSF69255">
    <property type="entry name" value="gp5 N-terminal domain-like"/>
    <property type="match status" value="1"/>
</dbReference>
<evidence type="ECO:0000313" key="2">
    <source>
        <dbReference type="EMBL" id="MFI6495898.1"/>
    </source>
</evidence>
<name>A0ABW7YJ82_9ACTN</name>
<proteinExistence type="predicted"/>
<accession>A0ABW7YJ82</accession>
<keyword evidence="3" id="KW-1185">Reference proteome</keyword>
<dbReference type="RefSeq" id="WP_397077679.1">
    <property type="nucleotide sequence ID" value="NZ_JBITGY010000001.1"/>
</dbReference>
<dbReference type="EMBL" id="JBITGY010000001">
    <property type="protein sequence ID" value="MFI6495898.1"/>
    <property type="molecule type" value="Genomic_DNA"/>
</dbReference>
<organism evidence="2 3">
    <name type="scientific">Nonomuraea typhae</name>
    <dbReference type="NCBI Taxonomy" id="2603600"/>
    <lineage>
        <taxon>Bacteria</taxon>
        <taxon>Bacillati</taxon>
        <taxon>Actinomycetota</taxon>
        <taxon>Actinomycetes</taxon>
        <taxon>Streptosporangiales</taxon>
        <taxon>Streptosporangiaceae</taxon>
        <taxon>Nonomuraea</taxon>
    </lineage>
</organism>
<gene>
    <name evidence="2" type="ORF">ACIBG2_00850</name>
</gene>
<comment type="caution">
    <text evidence="2">The sequence shown here is derived from an EMBL/GenBank/DDBJ whole genome shotgun (WGS) entry which is preliminary data.</text>
</comment>
<feature type="domain" description="Gp5/Type VI secretion system Vgr protein OB-fold" evidence="1">
    <location>
        <begin position="8"/>
        <end position="70"/>
    </location>
</feature>
<evidence type="ECO:0000259" key="1">
    <source>
        <dbReference type="Pfam" id="PF04717"/>
    </source>
</evidence>